<proteinExistence type="predicted"/>
<feature type="region of interest" description="Disordered" evidence="1">
    <location>
        <begin position="119"/>
        <end position="143"/>
    </location>
</feature>
<organism evidence="3 4">
    <name type="scientific">Aspergillus steynii IBT 23096</name>
    <dbReference type="NCBI Taxonomy" id="1392250"/>
    <lineage>
        <taxon>Eukaryota</taxon>
        <taxon>Fungi</taxon>
        <taxon>Dikarya</taxon>
        <taxon>Ascomycota</taxon>
        <taxon>Pezizomycotina</taxon>
        <taxon>Eurotiomycetes</taxon>
        <taxon>Eurotiomycetidae</taxon>
        <taxon>Eurotiales</taxon>
        <taxon>Aspergillaceae</taxon>
        <taxon>Aspergillus</taxon>
        <taxon>Aspergillus subgen. Circumdati</taxon>
    </lineage>
</organism>
<dbReference type="GeneID" id="36558558"/>
<feature type="compositionally biased region" description="Polar residues" evidence="1">
    <location>
        <begin position="33"/>
        <end position="48"/>
    </location>
</feature>
<sequence>MPIHSATEGSATDDRNSDDTYTTASHARPALNDIQSELTIQTSTSTDGNLDEKLNDDEPPRSVIHAPAGFRDFKLECQPYGRQSVPRSDTTPSVDSDMDSDMTMMKLPPVRLSTRGAKEATCSPISPPPLFTAVRPTKDWSERGTPRAQTMQEFQDVDATFHVNNTQVGGFSDGLKRNVKLAPDNEAEIRTLTAALAECWSLCNTLASLSSIHQKRLNCKGDVHEEAWKSCWKLCRELYNSQGIDCGSRVSSTLDICRSFCQTLFDARDCDNELADSVLRVSFELNNHLYNTHDRNLPDAFRERTLDFYITLCHRLMKQRSGTSDPESLLSACWSLAEMLFSIRQSHREGRVLDEELLGSAIQACWELCDIFREGWSRQGLRDSDRGTPRPSPAAYHQTVQIKEKAHSEARLNKSLRQQGNPETPTTIFEDIAAASPDDTPIQNIFVLGQDPAAWRSNSSIISGQTQSSEHSTNTITTSSNDLSLERLRVLMAKAAINCGYLRDGPQSLSSFIKSLSSDAFGSMAWQVSLLKNYKRMVAIDSSFREIGPQARAGAADIASTVQSTMQTGQFPWLRDLYRFVFGFHLEEAISRKGIVLQV</sequence>
<feature type="domain" description="DUF7624" evidence="2">
    <location>
        <begin position="474"/>
        <end position="599"/>
    </location>
</feature>
<evidence type="ECO:0000259" key="2">
    <source>
        <dbReference type="Pfam" id="PF24616"/>
    </source>
</evidence>
<reference evidence="3 4" key="1">
    <citation type="submission" date="2016-12" db="EMBL/GenBank/DDBJ databases">
        <title>The genomes of Aspergillus section Nigri reveals drivers in fungal speciation.</title>
        <authorList>
            <consortium name="DOE Joint Genome Institute"/>
            <person name="Vesth T.C."/>
            <person name="Nybo J."/>
            <person name="Theobald S."/>
            <person name="Brandl J."/>
            <person name="Frisvad J.C."/>
            <person name="Nielsen K.F."/>
            <person name="Lyhne E.K."/>
            <person name="Kogle M.E."/>
            <person name="Kuo A."/>
            <person name="Riley R."/>
            <person name="Clum A."/>
            <person name="Nolan M."/>
            <person name="Lipzen A."/>
            <person name="Salamov A."/>
            <person name="Henrissat B."/>
            <person name="Wiebenga A."/>
            <person name="De Vries R.P."/>
            <person name="Grigoriev I.V."/>
            <person name="Mortensen U.H."/>
            <person name="Andersen M.R."/>
            <person name="Baker S.E."/>
        </authorList>
    </citation>
    <scope>NUCLEOTIDE SEQUENCE [LARGE SCALE GENOMIC DNA]</scope>
    <source>
        <strain evidence="3 4">IBT 23096</strain>
    </source>
</reference>
<comment type="caution">
    <text evidence="3">The sequence shown here is derived from an EMBL/GenBank/DDBJ whole genome shotgun (WGS) entry which is preliminary data.</text>
</comment>
<dbReference type="RefSeq" id="XP_024704853.1">
    <property type="nucleotide sequence ID" value="XM_024850859.1"/>
</dbReference>
<dbReference type="Proteomes" id="UP000234275">
    <property type="component" value="Unassembled WGS sequence"/>
</dbReference>
<evidence type="ECO:0000256" key="1">
    <source>
        <dbReference type="SAM" id="MobiDB-lite"/>
    </source>
</evidence>
<protein>
    <recommendedName>
        <fullName evidence="2">DUF7624 domain-containing protein</fullName>
    </recommendedName>
</protein>
<dbReference type="STRING" id="1392250.A0A2I2G9J9"/>
<feature type="compositionally biased region" description="Basic and acidic residues" evidence="1">
    <location>
        <begin position="50"/>
        <end position="60"/>
    </location>
</feature>
<dbReference type="OrthoDB" id="5230484at2759"/>
<dbReference type="EMBL" id="MSFO01000004">
    <property type="protein sequence ID" value="PLB49551.1"/>
    <property type="molecule type" value="Genomic_DNA"/>
</dbReference>
<evidence type="ECO:0000313" key="3">
    <source>
        <dbReference type="EMBL" id="PLB49551.1"/>
    </source>
</evidence>
<feature type="compositionally biased region" description="Low complexity" evidence="1">
    <location>
        <begin position="88"/>
        <end position="102"/>
    </location>
</feature>
<gene>
    <name evidence="3" type="ORF">P170DRAFT_447197</name>
</gene>
<feature type="region of interest" description="Disordered" evidence="1">
    <location>
        <begin position="81"/>
        <end position="102"/>
    </location>
</feature>
<dbReference type="Pfam" id="PF24616">
    <property type="entry name" value="DUF7624"/>
    <property type="match status" value="1"/>
</dbReference>
<keyword evidence="4" id="KW-1185">Reference proteome</keyword>
<evidence type="ECO:0000313" key="4">
    <source>
        <dbReference type="Proteomes" id="UP000234275"/>
    </source>
</evidence>
<name>A0A2I2G9J9_9EURO</name>
<dbReference type="VEuPathDB" id="FungiDB:P170DRAFT_447197"/>
<dbReference type="InterPro" id="IPR056041">
    <property type="entry name" value="DUF7624"/>
</dbReference>
<dbReference type="AlphaFoldDB" id="A0A2I2G9J9"/>
<accession>A0A2I2G9J9</accession>
<feature type="region of interest" description="Disordered" evidence="1">
    <location>
        <begin position="1"/>
        <end position="62"/>
    </location>
</feature>